<comment type="caution">
    <text evidence="1">The sequence shown here is derived from an EMBL/GenBank/DDBJ whole genome shotgun (WGS) entry which is preliminary data.</text>
</comment>
<protein>
    <submittedName>
        <fullName evidence="1">UTP--glucose-1-phosphate uridylyltransferase</fullName>
    </submittedName>
</protein>
<evidence type="ECO:0000313" key="1">
    <source>
        <dbReference type="EMBL" id="KAK3920091.1"/>
    </source>
</evidence>
<dbReference type="Proteomes" id="UP001219518">
    <property type="component" value="Unassembled WGS sequence"/>
</dbReference>
<reference evidence="1" key="2">
    <citation type="journal article" date="2023" name="BMC Genomics">
        <title>Pest status, molecular evolution, and epigenetic factors derived from the genome assembly of Frankliniella fusca, a thysanopteran phytovirus vector.</title>
        <authorList>
            <person name="Catto M.A."/>
            <person name="Labadie P.E."/>
            <person name="Jacobson A.L."/>
            <person name="Kennedy G.G."/>
            <person name="Srinivasan R."/>
            <person name="Hunt B.G."/>
        </authorList>
    </citation>
    <scope>NUCLEOTIDE SEQUENCE</scope>
    <source>
        <strain evidence="1">PL_HMW_Pooled</strain>
    </source>
</reference>
<name>A0AAE1LH62_9NEOP</name>
<reference evidence="1" key="1">
    <citation type="submission" date="2021-07" db="EMBL/GenBank/DDBJ databases">
        <authorList>
            <person name="Catto M.A."/>
            <person name="Jacobson A."/>
            <person name="Kennedy G."/>
            <person name="Labadie P."/>
            <person name="Hunt B.G."/>
            <person name="Srinivasan R."/>
        </authorList>
    </citation>
    <scope>NUCLEOTIDE SEQUENCE</scope>
    <source>
        <strain evidence="1">PL_HMW_Pooled</strain>
        <tissue evidence="1">Head</tissue>
    </source>
</reference>
<organism evidence="1 2">
    <name type="scientific">Frankliniella fusca</name>
    <dbReference type="NCBI Taxonomy" id="407009"/>
    <lineage>
        <taxon>Eukaryota</taxon>
        <taxon>Metazoa</taxon>
        <taxon>Ecdysozoa</taxon>
        <taxon>Arthropoda</taxon>
        <taxon>Hexapoda</taxon>
        <taxon>Insecta</taxon>
        <taxon>Pterygota</taxon>
        <taxon>Neoptera</taxon>
        <taxon>Paraneoptera</taxon>
        <taxon>Thysanoptera</taxon>
        <taxon>Terebrantia</taxon>
        <taxon>Thripoidea</taxon>
        <taxon>Thripidae</taxon>
        <taxon>Frankliniella</taxon>
    </lineage>
</organism>
<sequence length="159" mass="17793">MTSSMTSQVLPYKQRFKIEISHNRPLTLGWYWSSDPSRLSSTPPPILINIILKNQDLGPVSIPVIGNAFEWYALATEKNCIQTLQAITQPHWPQLARISLLNRLYVAVNDADHLEKCRLLAWGWSWAVPSPGLAPDPDDPDQLSIVCTVYNGAVINSSQ</sequence>
<dbReference type="GO" id="GO:0016779">
    <property type="term" value="F:nucleotidyltransferase activity"/>
    <property type="evidence" value="ECO:0007669"/>
    <property type="project" value="UniProtKB-KW"/>
</dbReference>
<keyword evidence="1" id="KW-0808">Transferase</keyword>
<accession>A0AAE1LH62</accession>
<keyword evidence="1" id="KW-0548">Nucleotidyltransferase</keyword>
<proteinExistence type="predicted"/>
<dbReference type="EMBL" id="JAHWGI010000988">
    <property type="protein sequence ID" value="KAK3920091.1"/>
    <property type="molecule type" value="Genomic_DNA"/>
</dbReference>
<dbReference type="AlphaFoldDB" id="A0AAE1LH62"/>
<evidence type="ECO:0000313" key="2">
    <source>
        <dbReference type="Proteomes" id="UP001219518"/>
    </source>
</evidence>
<keyword evidence="2" id="KW-1185">Reference proteome</keyword>
<gene>
    <name evidence="1" type="ORF">KUF71_009378</name>
</gene>